<dbReference type="Gene3D" id="3.10.110.10">
    <property type="entry name" value="Ubiquitin Conjugating Enzyme"/>
    <property type="match status" value="1"/>
</dbReference>
<dbReference type="Pfam" id="PF00179">
    <property type="entry name" value="UQ_con"/>
    <property type="match status" value="1"/>
</dbReference>
<proteinExistence type="predicted"/>
<dbReference type="Pfam" id="PF02622">
    <property type="entry name" value="DUF179"/>
    <property type="match status" value="1"/>
</dbReference>
<comment type="caution">
    <text evidence="7">The sequence shown here is derived from an EMBL/GenBank/DDBJ whole genome shotgun (WGS) entry which is preliminary data.</text>
</comment>
<evidence type="ECO:0000256" key="4">
    <source>
        <dbReference type="SAM" id="MobiDB-lite"/>
    </source>
</evidence>
<dbReference type="SMART" id="SM00212">
    <property type="entry name" value="UBCc"/>
    <property type="match status" value="1"/>
</dbReference>
<dbReference type="InterPro" id="IPR007815">
    <property type="entry name" value="Emycin_Estase"/>
</dbReference>
<dbReference type="CDD" id="cd23799">
    <property type="entry name" value="UBCc_UBE2J"/>
    <property type="match status" value="1"/>
</dbReference>
<dbReference type="CDD" id="cd16495">
    <property type="entry name" value="RING_CH-C4HC3_MARCH"/>
    <property type="match status" value="1"/>
</dbReference>
<dbReference type="Proteomes" id="UP000604046">
    <property type="component" value="Unassembled WGS sequence"/>
</dbReference>
<dbReference type="PROSITE" id="PS51292">
    <property type="entry name" value="ZF_RING_CH"/>
    <property type="match status" value="1"/>
</dbReference>
<dbReference type="Pfam" id="PF12906">
    <property type="entry name" value="RINGv"/>
    <property type="match status" value="1"/>
</dbReference>
<feature type="domain" description="RING-CH-type" evidence="6">
    <location>
        <begin position="753"/>
        <end position="821"/>
    </location>
</feature>
<keyword evidence="1" id="KW-0479">Metal-binding</keyword>
<dbReference type="OrthoDB" id="413649at2759"/>
<evidence type="ECO:0000313" key="8">
    <source>
        <dbReference type="Proteomes" id="UP000604046"/>
    </source>
</evidence>
<keyword evidence="8" id="KW-1185">Reference proteome</keyword>
<keyword evidence="3" id="KW-0862">Zinc</keyword>
<dbReference type="CDD" id="cd14728">
    <property type="entry name" value="Ere-like"/>
    <property type="match status" value="1"/>
</dbReference>
<dbReference type="SUPFAM" id="SSF159501">
    <property type="entry name" value="EreA/ChaN-like"/>
    <property type="match status" value="1"/>
</dbReference>
<dbReference type="SMART" id="SM00744">
    <property type="entry name" value="RINGv"/>
    <property type="match status" value="1"/>
</dbReference>
<keyword evidence="2" id="KW-0863">Zinc-finger</keyword>
<dbReference type="Gene3D" id="3.40.1660.10">
    <property type="entry name" value="EreA-like (biosynthetic domain)"/>
    <property type="match status" value="2"/>
</dbReference>
<organism evidence="7 8">
    <name type="scientific">Symbiodinium natans</name>
    <dbReference type="NCBI Taxonomy" id="878477"/>
    <lineage>
        <taxon>Eukaryota</taxon>
        <taxon>Sar</taxon>
        <taxon>Alveolata</taxon>
        <taxon>Dinophyceae</taxon>
        <taxon>Suessiales</taxon>
        <taxon>Symbiodiniaceae</taxon>
        <taxon>Symbiodinium</taxon>
    </lineage>
</organism>
<feature type="domain" description="UBC core" evidence="5">
    <location>
        <begin position="582"/>
        <end position="732"/>
    </location>
</feature>
<accession>A0A812K2J0</accession>
<feature type="region of interest" description="Disordered" evidence="4">
    <location>
        <begin position="411"/>
        <end position="432"/>
    </location>
</feature>
<reference evidence="7" key="1">
    <citation type="submission" date="2021-02" db="EMBL/GenBank/DDBJ databases">
        <authorList>
            <person name="Dougan E. K."/>
            <person name="Rhodes N."/>
            <person name="Thang M."/>
            <person name="Chan C."/>
        </authorList>
    </citation>
    <scope>NUCLEOTIDE SEQUENCE</scope>
</reference>
<evidence type="ECO:0000259" key="5">
    <source>
        <dbReference type="PROSITE" id="PS50127"/>
    </source>
</evidence>
<dbReference type="Pfam" id="PF05139">
    <property type="entry name" value="Erythro_esteras"/>
    <property type="match status" value="1"/>
</dbReference>
<dbReference type="PANTHER" id="PTHR31299">
    <property type="entry name" value="ESTERASE, PUTATIVE (AFU_ORTHOLOGUE AFUA_1G05850)-RELATED"/>
    <property type="match status" value="1"/>
</dbReference>
<dbReference type="EMBL" id="CAJNDS010000531">
    <property type="protein sequence ID" value="CAE7215934.1"/>
    <property type="molecule type" value="Genomic_DNA"/>
</dbReference>
<dbReference type="FunFam" id="3.10.110.10:FF:000109">
    <property type="entry name" value="Ubiquitin-conjugating enzyme E2 J2-like"/>
    <property type="match status" value="1"/>
</dbReference>
<dbReference type="SUPFAM" id="SSF54495">
    <property type="entry name" value="UBC-like"/>
    <property type="match status" value="1"/>
</dbReference>
<evidence type="ECO:0000259" key="6">
    <source>
        <dbReference type="PROSITE" id="PS51292"/>
    </source>
</evidence>
<dbReference type="InterPro" id="IPR013083">
    <property type="entry name" value="Znf_RING/FYVE/PHD"/>
</dbReference>
<dbReference type="Gene3D" id="3.40.1740.10">
    <property type="entry name" value="VC0467-like"/>
    <property type="match status" value="1"/>
</dbReference>
<dbReference type="GO" id="GO:0008270">
    <property type="term" value="F:zinc ion binding"/>
    <property type="evidence" value="ECO:0007669"/>
    <property type="project" value="UniProtKB-KW"/>
</dbReference>
<dbReference type="Gene3D" id="3.30.1870.10">
    <property type="entry name" value="EreA-like, domain 2"/>
    <property type="match status" value="1"/>
</dbReference>
<feature type="compositionally biased region" description="Acidic residues" evidence="4">
    <location>
        <begin position="413"/>
        <end position="423"/>
    </location>
</feature>
<dbReference type="InterPro" id="IPR003774">
    <property type="entry name" value="AlgH-like"/>
</dbReference>
<dbReference type="PANTHER" id="PTHR31299:SF0">
    <property type="entry name" value="ESTERASE, PUTATIVE (AFU_ORTHOLOGUE AFUA_1G05850)-RELATED"/>
    <property type="match status" value="1"/>
</dbReference>
<dbReference type="InterPro" id="IPR052036">
    <property type="entry name" value="Hydrolase/PRTase-associated"/>
</dbReference>
<dbReference type="InterPro" id="IPR016135">
    <property type="entry name" value="UBQ-conjugating_enzyme/RWD"/>
</dbReference>
<dbReference type="Gene3D" id="3.30.40.10">
    <property type="entry name" value="Zinc/RING finger domain, C3HC4 (zinc finger)"/>
    <property type="match status" value="1"/>
</dbReference>
<dbReference type="SUPFAM" id="SSF143456">
    <property type="entry name" value="VC0467-like"/>
    <property type="match status" value="1"/>
</dbReference>
<protein>
    <submittedName>
        <fullName evidence="7">Ubc6 protein</fullName>
    </submittedName>
</protein>
<dbReference type="AlphaFoldDB" id="A0A812K2J0"/>
<evidence type="ECO:0000256" key="1">
    <source>
        <dbReference type="ARBA" id="ARBA00022723"/>
    </source>
</evidence>
<dbReference type="GO" id="GO:0046677">
    <property type="term" value="P:response to antibiotic"/>
    <property type="evidence" value="ECO:0007669"/>
    <property type="project" value="InterPro"/>
</dbReference>
<name>A0A812K2J0_9DINO</name>
<evidence type="ECO:0000313" key="7">
    <source>
        <dbReference type="EMBL" id="CAE7215934.1"/>
    </source>
</evidence>
<sequence length="1123" mass="127726">MPAVDDGLAPGCFEDGAELARTAIPETATTVLLGECTHGTEEFYQIRAEITRYLMQTRGFNIILCESDWTFMWHVNQYVHRKKSNMFPDTARFPDWMWKNRPFYELVEWMRKRASSDGPYVFGMDCYCKEEAKEEALNFFDFYDRENLGKEFRRTLYPMEQPDRWPSILAKLQWEFQADSGSLPTARHQKTTADGTCGSIVLASKKFRGCSKLDQFNVEQNLECMIAADEYYSKQRLEPPGSRASWNARDQHMMTTILRLRAHSRELFGLDEKDLKIIVWAHNSHVGDATATPMGGMNFERNEKWNLGQMCRNTLESVFIVGFYSFYGEVRAAKRWGGEGQVMSLTPAVPYSFEHRLHEWFPEKRAQFPLHRVREASKKFEYIPSKFPLNVEYRALHPMVRVSKDVMIQNQSSEEEAGNDGADDSLKHKHPTLDPAKPFVAVQRAHVGKHGEVVRLQIRGYDRGQYDGWWVTEYTRHGSRTIHCLPSSHLNALSGPLATPEKARTVANFPILQRWVGVQYHPETEIESHYGEMAIAKCYDLAVFVDKTRALDIDMTASAPLPVSAALSEGEKQATESTTASRHNRRLLMEYRRIMKNPIEYIEARPLDTNILEWHFVITGNQDPYTGGKYHGILEFPDDFPMKPPSIKMLTPSGRFEINKRICLSMSDFHKESWNPSWTVEKILIGLMSFMYEENSVSIGSILEPKEDRRRYASASAYFNAQNEIYVQLFQTPDEAEEEEDIRKLRRVAAEGDISESDKACRYCLVESGELVSPCECKGSGQWVHLSCLRQWQKSVLLTQSTHPKYQTRIDEICNVCERPFKDAFKPRSRREALLEYTGEELPRLIQKGNLLVSSRPKSEKNGELMRQQPGVFAAKLGHFTAAVYLIALCEPYNPNKRGGGAVLAVNLVQKVPCPLERTSRPLLQQGPDVEVTTYPLREWQSSYAPLVQVLQAARVLGPRAVEHFLGGPVEPAEAFALVEIPLEVLDAAKHATNGFAVDPGIRRQLASCFELLPPQRIAQLSRLRIKGSIYFGELGVILGLLASIFVQVGTGDGFLLGDAPLKVFWGYASWNATQLLGEIARRGWGLVVTDATMSFSTWEQTVASWEAVVDKSIVARESEYSN</sequence>
<dbReference type="InterPro" id="IPR011016">
    <property type="entry name" value="Znf_RING-CH"/>
</dbReference>
<evidence type="ECO:0000256" key="2">
    <source>
        <dbReference type="ARBA" id="ARBA00022771"/>
    </source>
</evidence>
<dbReference type="SUPFAM" id="SSF57850">
    <property type="entry name" value="RING/U-box"/>
    <property type="match status" value="1"/>
</dbReference>
<dbReference type="InterPro" id="IPR000608">
    <property type="entry name" value="UBC"/>
</dbReference>
<dbReference type="PROSITE" id="PS50127">
    <property type="entry name" value="UBC_2"/>
    <property type="match status" value="1"/>
</dbReference>
<gene>
    <name evidence="7" type="primary">ubc6</name>
    <name evidence="7" type="ORF">SNAT2548_LOCUS7591</name>
</gene>
<evidence type="ECO:0000256" key="3">
    <source>
        <dbReference type="ARBA" id="ARBA00022833"/>
    </source>
</evidence>